<comment type="caution">
    <text evidence="1">The sequence shown here is derived from an EMBL/GenBank/DDBJ whole genome shotgun (WGS) entry which is preliminary data.</text>
</comment>
<accession>A0ABR4TLZ9</accession>
<name>A0ABR4TLZ9_9PROT</name>
<organism evidence="1 2">
    <name type="scientific">Thalassospira permensis NBRC 106175</name>
    <dbReference type="NCBI Taxonomy" id="1353532"/>
    <lineage>
        <taxon>Bacteria</taxon>
        <taxon>Pseudomonadati</taxon>
        <taxon>Pseudomonadota</taxon>
        <taxon>Alphaproteobacteria</taxon>
        <taxon>Rhodospirillales</taxon>
        <taxon>Thalassospiraceae</taxon>
        <taxon>Thalassospira</taxon>
    </lineage>
</organism>
<evidence type="ECO:0000313" key="1">
    <source>
        <dbReference type="EMBL" id="KEO54579.1"/>
    </source>
</evidence>
<gene>
    <name evidence="1" type="ORF">SMB34_20860</name>
</gene>
<proteinExistence type="predicted"/>
<keyword evidence="2" id="KW-1185">Reference proteome</keyword>
<evidence type="ECO:0000313" key="2">
    <source>
        <dbReference type="Proteomes" id="UP000027463"/>
    </source>
</evidence>
<dbReference type="Proteomes" id="UP000027463">
    <property type="component" value="Unassembled WGS sequence"/>
</dbReference>
<sequence>MSSNSGSFNDLESRYAKIREGNRQAIIENDIVVDPLPQPGELRWGISTVFRPKLSAELWRDIADLRNTMGEVHAAYDPNSVHVTVRSNEGFRANIVANDSDVAGYADAMKAVIEGHQPFEVTFKGMIGVRTGVLLCGYPHFDLIELRKKYFLELEARNLVRPGPEPTIENVRNTCHASMLMFSEPLSDAKMFTAHLDKLVNRDYGTVVIEEFDIVSYSRTLSQIKTVTHATVPVSKVKKSSF</sequence>
<protein>
    <submittedName>
        <fullName evidence="1">Uncharacterized protein</fullName>
    </submittedName>
</protein>
<dbReference type="EMBL" id="AUNC01000033">
    <property type="protein sequence ID" value="KEO54579.1"/>
    <property type="molecule type" value="Genomic_DNA"/>
</dbReference>
<reference evidence="1 2" key="1">
    <citation type="submission" date="2013-07" db="EMBL/GenBank/DDBJ databases">
        <title>Thalassospira permensis NBRC 106175 Genome Sequencing.</title>
        <authorList>
            <person name="Lai Q."/>
            <person name="Shao Z."/>
        </authorList>
    </citation>
    <scope>NUCLEOTIDE SEQUENCE [LARGE SCALE GENOMIC DNA]</scope>
    <source>
        <strain evidence="1 2">NBRC 106175</strain>
    </source>
</reference>
<dbReference type="RefSeq" id="WP_037991174.1">
    <property type="nucleotide sequence ID" value="NZ_AUNC01000033.1"/>
</dbReference>